<evidence type="ECO:0000313" key="4">
    <source>
        <dbReference type="Proteomes" id="UP001212189"/>
    </source>
</evidence>
<dbReference type="Proteomes" id="UP001212189">
    <property type="component" value="Chromosome"/>
</dbReference>
<reference evidence="3 4" key="1">
    <citation type="submission" date="2022-12" db="EMBL/GenBank/DDBJ databases">
        <title>Coexistence and Characterization of a Novel Tigecycline Resistance gene tet(X) variant and blaNDM-1 in a Pseudomonas caeni Isolate of Chicken Origin.</title>
        <authorList>
            <person name="Lu X."/>
            <person name="Zhang L."/>
            <person name="Li R."/>
            <person name="Wang Z."/>
        </authorList>
    </citation>
    <scope>NUCLEOTIDE SEQUENCE [LARGE SCALE GENOMIC DNA]</scope>
    <source>
        <strain evidence="3 4">CE14</strain>
    </source>
</reference>
<gene>
    <name evidence="3" type="ORF">O6P33_09385</name>
</gene>
<feature type="domain" description="Fido" evidence="2">
    <location>
        <begin position="62"/>
        <end position="204"/>
    </location>
</feature>
<dbReference type="PANTHER" id="PTHR13504">
    <property type="entry name" value="FIDO DOMAIN-CONTAINING PROTEIN DDB_G0283145"/>
    <property type="match status" value="1"/>
</dbReference>
<dbReference type="InterPro" id="IPR036597">
    <property type="entry name" value="Fido-like_dom_sf"/>
</dbReference>
<dbReference type="KEGG" id="dce:O6P33_09385"/>
<dbReference type="InterPro" id="IPR040198">
    <property type="entry name" value="Fido_containing"/>
</dbReference>
<dbReference type="PANTHER" id="PTHR13504:SF38">
    <property type="entry name" value="FIDO DOMAIN-CONTAINING PROTEIN"/>
    <property type="match status" value="1"/>
</dbReference>
<protein>
    <submittedName>
        <fullName evidence="3">Fic family protein</fullName>
    </submittedName>
</protein>
<keyword evidence="4" id="KW-1185">Reference proteome</keyword>
<evidence type="ECO:0000259" key="2">
    <source>
        <dbReference type="PROSITE" id="PS51459"/>
    </source>
</evidence>
<dbReference type="AlphaFoldDB" id="A0AAE9VLV8"/>
<dbReference type="SUPFAM" id="SSF140931">
    <property type="entry name" value="Fic-like"/>
    <property type="match status" value="1"/>
</dbReference>
<dbReference type="RefSeq" id="WP_269817522.1">
    <property type="nucleotide sequence ID" value="NZ_CP114976.1"/>
</dbReference>
<accession>A0AAE9VLV8</accession>
<feature type="active site" evidence="1">
    <location>
        <position position="145"/>
    </location>
</feature>
<dbReference type="InterPro" id="IPR003812">
    <property type="entry name" value="Fido"/>
</dbReference>
<dbReference type="EMBL" id="CP114976">
    <property type="protein sequence ID" value="WBE24578.1"/>
    <property type="molecule type" value="Genomic_DNA"/>
</dbReference>
<dbReference type="Gene3D" id="1.10.3290.10">
    <property type="entry name" value="Fido-like domain"/>
    <property type="match status" value="1"/>
</dbReference>
<sequence>MKDTPKYDAPASETEYQPKSGNAVLRNTLGITEPTEMNDVESELLLKLYEKIFIQGADIEQLQVDTILSWHNQWLANIYPAWAGKLRSTNISKDGFTFASANQLEKLLTTFSGAFLAEFESLPSMPRQSIVDFLAKSHVEFILIHPFREGNGRISRLLIDVMAEKAGYGVLDYKLWDEHKEFYIRSIQAGVNGDYQYMARLIDDILPVD</sequence>
<evidence type="ECO:0000313" key="3">
    <source>
        <dbReference type="EMBL" id="WBE24578.1"/>
    </source>
</evidence>
<dbReference type="Pfam" id="PF02661">
    <property type="entry name" value="Fic"/>
    <property type="match status" value="1"/>
</dbReference>
<evidence type="ECO:0000256" key="1">
    <source>
        <dbReference type="PIRSR" id="PIRSR640198-1"/>
    </source>
</evidence>
<dbReference type="PROSITE" id="PS51459">
    <property type="entry name" value="FIDO"/>
    <property type="match status" value="1"/>
</dbReference>
<proteinExistence type="predicted"/>
<name>A0AAE9VLV8_9GAMM</name>
<organism evidence="3 4">
    <name type="scientific">Denitrificimonas caeni</name>
    <dbReference type="NCBI Taxonomy" id="521720"/>
    <lineage>
        <taxon>Bacteria</taxon>
        <taxon>Pseudomonadati</taxon>
        <taxon>Pseudomonadota</taxon>
        <taxon>Gammaproteobacteria</taxon>
        <taxon>Pseudomonadales</taxon>
        <taxon>Pseudomonadaceae</taxon>
        <taxon>Denitrificimonas</taxon>
    </lineage>
</organism>